<feature type="compositionally biased region" description="Pro residues" evidence="1">
    <location>
        <begin position="1"/>
        <end position="11"/>
    </location>
</feature>
<reference evidence="3 4" key="1">
    <citation type="submission" date="2016-08" db="EMBL/GenBank/DDBJ databases">
        <title>Genome sequence of Clavibacter michiganensis spp strain CFBP7494.</title>
        <authorList>
            <person name="Thapa S.P."/>
            <person name="Coaker G."/>
            <person name="Jacques M.-A."/>
        </authorList>
    </citation>
    <scope>NUCLEOTIDE SEQUENCE [LARGE SCALE GENOMIC DNA]</scope>
    <source>
        <strain evidence="3">CFBP7494</strain>
    </source>
</reference>
<dbReference type="EMBL" id="MDJW01000012">
    <property type="protein sequence ID" value="OUE18762.1"/>
    <property type="molecule type" value="Genomic_DNA"/>
</dbReference>
<keyword evidence="3" id="KW-0808">Transferase</keyword>
<dbReference type="PRINTS" id="PR00412">
    <property type="entry name" value="EPOXHYDRLASE"/>
</dbReference>
<dbReference type="PRINTS" id="PR00111">
    <property type="entry name" value="ABHYDROLASE"/>
</dbReference>
<proteinExistence type="predicted"/>
<dbReference type="PANTHER" id="PTHR43689">
    <property type="entry name" value="HYDROLASE"/>
    <property type="match status" value="1"/>
</dbReference>
<evidence type="ECO:0000313" key="4">
    <source>
        <dbReference type="Proteomes" id="UP000194837"/>
    </source>
</evidence>
<sequence>MRVPVPSSPRPLPRRAGRAERHDAERHDAGRTARASGRPADGYSPYGLDPDPRGSGLVAGRTATGLGMVRHHHAPGPRTATATVLLHGAAGSWTTWTPALRAARDAGAPLDDVVALDLPGWGRSPIAVPEDELTADAVVDSVIRVIDDLGYEGCRIVGHSMGGFLALHLAVRHPGRVRSVALVSPTLYAVMRSAAHPIRRLDVLPGFSMMLGSIHVTRILGAPGLAFVGMLHRAGLLRQLTRPLFAHGGRVSGSVIAALADEVRPRGFLRATEIAVAYPADDLWPRIACPVTAVRGGRDVFVAPDDLSRLARDVPGASSAVIRDAGHFAHVERPLETLRALGLMP</sequence>
<organism evidence="3 4">
    <name type="scientific">Clavibacter michiganensis</name>
    <dbReference type="NCBI Taxonomy" id="28447"/>
    <lineage>
        <taxon>Bacteria</taxon>
        <taxon>Bacillati</taxon>
        <taxon>Actinomycetota</taxon>
        <taxon>Actinomycetes</taxon>
        <taxon>Micrococcales</taxon>
        <taxon>Microbacteriaceae</taxon>
        <taxon>Clavibacter</taxon>
    </lineage>
</organism>
<dbReference type="InterPro" id="IPR000639">
    <property type="entry name" value="Epox_hydrolase-like"/>
</dbReference>
<name>A0A251Y384_9MICO</name>
<dbReference type="Pfam" id="PF00561">
    <property type="entry name" value="Abhydrolase_1"/>
    <property type="match status" value="1"/>
</dbReference>
<gene>
    <name evidence="3" type="primary">acoC</name>
    <name evidence="3" type="ORF">BFL34_02797</name>
</gene>
<evidence type="ECO:0000259" key="2">
    <source>
        <dbReference type="Pfam" id="PF00561"/>
    </source>
</evidence>
<dbReference type="AlphaFoldDB" id="A0A251Y384"/>
<dbReference type="RefSeq" id="WP_086522405.1">
    <property type="nucleotide sequence ID" value="NZ_MDJW01000012.1"/>
</dbReference>
<evidence type="ECO:0000256" key="1">
    <source>
        <dbReference type="SAM" id="MobiDB-lite"/>
    </source>
</evidence>
<dbReference type="GO" id="GO:0016740">
    <property type="term" value="F:transferase activity"/>
    <property type="evidence" value="ECO:0007669"/>
    <property type="project" value="UniProtKB-KW"/>
</dbReference>
<dbReference type="InterPro" id="IPR029058">
    <property type="entry name" value="AB_hydrolase_fold"/>
</dbReference>
<comment type="caution">
    <text evidence="3">The sequence shown here is derived from an EMBL/GenBank/DDBJ whole genome shotgun (WGS) entry which is preliminary data.</text>
</comment>
<dbReference type="SUPFAM" id="SSF53474">
    <property type="entry name" value="alpha/beta-Hydrolases"/>
    <property type="match status" value="1"/>
</dbReference>
<protein>
    <submittedName>
        <fullName evidence="3">Dihydrolipoyllysine-residue acetyltransferase component of acetoin cleaving system</fullName>
    </submittedName>
</protein>
<feature type="domain" description="AB hydrolase-1" evidence="2">
    <location>
        <begin position="84"/>
        <end position="334"/>
    </location>
</feature>
<dbReference type="Gene3D" id="3.40.50.1820">
    <property type="entry name" value="alpha/beta hydrolase"/>
    <property type="match status" value="1"/>
</dbReference>
<evidence type="ECO:0000313" key="3">
    <source>
        <dbReference type="EMBL" id="OUE18762.1"/>
    </source>
</evidence>
<accession>A0A251Y384</accession>
<dbReference type="Proteomes" id="UP000194837">
    <property type="component" value="Unassembled WGS sequence"/>
</dbReference>
<feature type="compositionally biased region" description="Basic and acidic residues" evidence="1">
    <location>
        <begin position="17"/>
        <end position="31"/>
    </location>
</feature>
<dbReference type="PANTHER" id="PTHR43689:SF8">
    <property type="entry name" value="ALPHA_BETA-HYDROLASES SUPERFAMILY PROTEIN"/>
    <property type="match status" value="1"/>
</dbReference>
<feature type="region of interest" description="Disordered" evidence="1">
    <location>
        <begin position="1"/>
        <end position="60"/>
    </location>
</feature>
<dbReference type="InterPro" id="IPR000073">
    <property type="entry name" value="AB_hydrolase_1"/>
</dbReference>